<feature type="non-terminal residue" evidence="1">
    <location>
        <position position="1"/>
    </location>
</feature>
<evidence type="ECO:0000313" key="2">
    <source>
        <dbReference type="Proteomes" id="UP000323930"/>
    </source>
</evidence>
<keyword evidence="2" id="KW-1185">Reference proteome</keyword>
<dbReference type="RefSeq" id="WP_148541192.1">
    <property type="nucleotide sequence ID" value="NZ_VSDQ01000481.1"/>
</dbReference>
<dbReference type="AlphaFoldDB" id="A0A5D0IEV9"/>
<evidence type="ECO:0000313" key="1">
    <source>
        <dbReference type="EMBL" id="TYA81439.1"/>
    </source>
</evidence>
<reference evidence="1 2" key="1">
    <citation type="submission" date="2019-08" db="EMBL/GenBank/DDBJ databases">
        <title>Seonamhaeicola sediminis sp. nov., isolated from marine sediment.</title>
        <authorList>
            <person name="Cao W.R."/>
        </authorList>
    </citation>
    <scope>NUCLEOTIDE SEQUENCE [LARGE SCALE GENOMIC DNA]</scope>
    <source>
        <strain evidence="1 2">B011</strain>
    </source>
</reference>
<sequence length="95" mass="11874">MWSSEHAENYMMFSGFLNFKLKPEYQMDNDLRNLVNNFKKEVAQGNVDYEDYNNFLKRYAVNYFDVEKPSLADNLRYLFEYQLGYMYWRYFMWNF</sequence>
<dbReference type="OrthoDB" id="9807602at2"/>
<dbReference type="Proteomes" id="UP000323930">
    <property type="component" value="Unassembled WGS sequence"/>
</dbReference>
<protein>
    <submittedName>
        <fullName evidence="1">Uncharacterized protein</fullName>
    </submittedName>
</protein>
<dbReference type="EMBL" id="VSDQ01000481">
    <property type="protein sequence ID" value="TYA81439.1"/>
    <property type="molecule type" value="Genomic_DNA"/>
</dbReference>
<name>A0A5D0IEV9_9FLAO</name>
<gene>
    <name evidence="1" type="ORF">FUA24_07830</name>
</gene>
<proteinExistence type="predicted"/>
<accession>A0A5D0IEV9</accession>
<feature type="non-terminal residue" evidence="1">
    <location>
        <position position="95"/>
    </location>
</feature>
<organism evidence="1 2">
    <name type="scientific">Seonamhaeicola marinus</name>
    <dbReference type="NCBI Taxonomy" id="1912246"/>
    <lineage>
        <taxon>Bacteria</taxon>
        <taxon>Pseudomonadati</taxon>
        <taxon>Bacteroidota</taxon>
        <taxon>Flavobacteriia</taxon>
        <taxon>Flavobacteriales</taxon>
        <taxon>Flavobacteriaceae</taxon>
    </lineage>
</organism>
<comment type="caution">
    <text evidence="1">The sequence shown here is derived from an EMBL/GenBank/DDBJ whole genome shotgun (WGS) entry which is preliminary data.</text>
</comment>